<dbReference type="InterPro" id="IPR009057">
    <property type="entry name" value="Homeodomain-like_sf"/>
</dbReference>
<evidence type="ECO:0000256" key="3">
    <source>
        <dbReference type="ARBA" id="ARBA00023015"/>
    </source>
</evidence>
<dbReference type="PANTHER" id="PTHR32071:SF122">
    <property type="entry name" value="SIGMA FACTOR"/>
    <property type="match status" value="1"/>
</dbReference>
<evidence type="ECO:0000256" key="2">
    <source>
        <dbReference type="ARBA" id="ARBA00022840"/>
    </source>
</evidence>
<keyword evidence="7" id="KW-1185">Reference proteome</keyword>
<dbReference type="Proteomes" id="UP001237595">
    <property type="component" value="Unassembled WGS sequence"/>
</dbReference>
<dbReference type="InterPro" id="IPR002197">
    <property type="entry name" value="HTH_Fis"/>
</dbReference>
<dbReference type="Gene3D" id="3.30.450.40">
    <property type="match status" value="1"/>
</dbReference>
<evidence type="ECO:0000256" key="1">
    <source>
        <dbReference type="ARBA" id="ARBA00022741"/>
    </source>
</evidence>
<proteinExistence type="predicted"/>
<reference evidence="6 7" key="1">
    <citation type="submission" date="2023-04" db="EMBL/GenBank/DDBJ databases">
        <title>Draft genome sequence of Saccharopolyspora sp. TS4A08 isolated from sweet potato rhizospheric soil.</title>
        <authorList>
            <person name="Suksaard P."/>
            <person name="Duangmal K."/>
        </authorList>
    </citation>
    <scope>NUCLEOTIDE SEQUENCE [LARGE SCALE GENOMIC DNA]</scope>
    <source>
        <strain evidence="6 7">TS4A08</strain>
    </source>
</reference>
<accession>A0ABT6PRC2</accession>
<feature type="domain" description="Sigma-54 factor interaction" evidence="5">
    <location>
        <begin position="442"/>
        <end position="503"/>
    </location>
</feature>
<keyword evidence="1" id="KW-0547">Nucleotide-binding</keyword>
<name>A0ABT6PRC2_9PSEU</name>
<organism evidence="6 7">
    <name type="scientific">Saccharopolyspora ipomoeae</name>
    <dbReference type="NCBI Taxonomy" id="3042027"/>
    <lineage>
        <taxon>Bacteria</taxon>
        <taxon>Bacillati</taxon>
        <taxon>Actinomycetota</taxon>
        <taxon>Actinomycetes</taxon>
        <taxon>Pseudonocardiales</taxon>
        <taxon>Pseudonocardiaceae</taxon>
        <taxon>Saccharopolyspora</taxon>
    </lineage>
</organism>
<dbReference type="InterPro" id="IPR027417">
    <property type="entry name" value="P-loop_NTPase"/>
</dbReference>
<evidence type="ECO:0000313" key="6">
    <source>
        <dbReference type="EMBL" id="MDI2030552.1"/>
    </source>
</evidence>
<dbReference type="Gene3D" id="1.10.10.60">
    <property type="entry name" value="Homeodomain-like"/>
    <property type="match status" value="1"/>
</dbReference>
<dbReference type="Gene3D" id="1.10.8.60">
    <property type="match status" value="1"/>
</dbReference>
<dbReference type="EMBL" id="JASAOF010000011">
    <property type="protein sequence ID" value="MDI2030552.1"/>
    <property type="molecule type" value="Genomic_DNA"/>
</dbReference>
<dbReference type="InterPro" id="IPR002078">
    <property type="entry name" value="Sigma_54_int"/>
</dbReference>
<protein>
    <submittedName>
        <fullName evidence="6">Helix-turn-helix domain-containing protein</fullName>
    </submittedName>
</protein>
<dbReference type="PRINTS" id="PR01590">
    <property type="entry name" value="HTHFIS"/>
</dbReference>
<keyword evidence="2" id="KW-0067">ATP-binding</keyword>
<dbReference type="InterPro" id="IPR029016">
    <property type="entry name" value="GAF-like_dom_sf"/>
</dbReference>
<dbReference type="SUPFAM" id="SSF52540">
    <property type="entry name" value="P-loop containing nucleoside triphosphate hydrolases"/>
    <property type="match status" value="1"/>
</dbReference>
<gene>
    <name evidence="6" type="ORF">QFW96_18105</name>
</gene>
<dbReference type="RefSeq" id="WP_281456866.1">
    <property type="nucleotide sequence ID" value="NZ_JASAOF010000011.1"/>
</dbReference>
<dbReference type="PANTHER" id="PTHR32071">
    <property type="entry name" value="TRANSCRIPTIONAL REGULATORY PROTEIN"/>
    <property type="match status" value="1"/>
</dbReference>
<keyword evidence="3" id="KW-0805">Transcription regulation</keyword>
<evidence type="ECO:0000313" key="7">
    <source>
        <dbReference type="Proteomes" id="UP001237595"/>
    </source>
</evidence>
<dbReference type="Pfam" id="PF01590">
    <property type="entry name" value="GAF"/>
    <property type="match status" value="1"/>
</dbReference>
<keyword evidence="4" id="KW-0804">Transcription</keyword>
<dbReference type="Pfam" id="PF02954">
    <property type="entry name" value="HTH_8"/>
    <property type="match status" value="1"/>
</dbReference>
<dbReference type="PROSITE" id="PS50045">
    <property type="entry name" value="SIGMA54_INTERACT_4"/>
    <property type="match status" value="1"/>
</dbReference>
<dbReference type="InterPro" id="IPR003018">
    <property type="entry name" value="GAF"/>
</dbReference>
<evidence type="ECO:0000259" key="5">
    <source>
        <dbReference type="PROSITE" id="PS50045"/>
    </source>
</evidence>
<dbReference type="SUPFAM" id="SSF46689">
    <property type="entry name" value="Homeodomain-like"/>
    <property type="match status" value="1"/>
</dbReference>
<evidence type="ECO:0000256" key="4">
    <source>
        <dbReference type="ARBA" id="ARBA00023163"/>
    </source>
</evidence>
<comment type="caution">
    <text evidence="6">The sequence shown here is derived from an EMBL/GenBank/DDBJ whole genome shotgun (WGS) entry which is preliminary data.</text>
</comment>
<sequence>MSRNPSAVEIVSSALPNRIAASWHRSLACGLQRSDRKELPYSEGALDDSPLLRAARPVLDRFGQTLSGAPASVMLADENGCILDQRIGDLQTLQQALQKSGAAPGVLFAEEFAGTNGVGTALEDASVTTVHGDQHFAEYMRHLSCVGSPIRHPITNSLRGVLDLTTLVEDYNPLMAPLVLEAVKHIETRLTQFSSAHEVALMEEFTRTSTKCHGPVVGIASNVFLCNTAATGVIHPYDHTLLWELATSKATTDQFDAAVELGAGPCVVTCIPVAPSLAKERGYVLRLDYTAGSSGGRRRGGTRGTARAFDLPGRSALWRRAIGELRQCVNDPTPVVILGEDGLGKVTLGKQLLEAAARRGEAQIVEAGEVISGEVLQPLQQGVGVVLRCTGAPSAGELSELVTRAKTAVEADSRVGRLVVTLRSPCAAEREIQRGLTGIARSVQLPPLRRRPEDVADIVPVVLRSLQGGSRLRCSPSAMQMLMKDQWRDNVEGIERALRHACSAARGVDLQPGDLPQWLVAESSGRALSTFERAERDLIIETLHGVGNNRTQAARILGIGRATLYRKMRSLAIPVSGRHVS</sequence>